<dbReference type="Proteomes" id="UP001447188">
    <property type="component" value="Unassembled WGS sequence"/>
</dbReference>
<evidence type="ECO:0000259" key="1">
    <source>
        <dbReference type="Pfam" id="PF01928"/>
    </source>
</evidence>
<accession>A0ABR3G8X6</accession>
<dbReference type="InterPro" id="IPR039582">
    <property type="entry name" value="THTPA"/>
</dbReference>
<evidence type="ECO:0000313" key="2">
    <source>
        <dbReference type="EMBL" id="KAL0632375.1"/>
    </source>
</evidence>
<organism evidence="2 3">
    <name type="scientific">Discina gigas</name>
    <dbReference type="NCBI Taxonomy" id="1032678"/>
    <lineage>
        <taxon>Eukaryota</taxon>
        <taxon>Fungi</taxon>
        <taxon>Dikarya</taxon>
        <taxon>Ascomycota</taxon>
        <taxon>Pezizomycotina</taxon>
        <taxon>Pezizomycetes</taxon>
        <taxon>Pezizales</taxon>
        <taxon>Discinaceae</taxon>
        <taxon>Discina</taxon>
    </lineage>
</organism>
<dbReference type="Gene3D" id="2.40.320.10">
    <property type="entry name" value="Hypothetical Protein Pfu-838710-001"/>
    <property type="match status" value="1"/>
</dbReference>
<feature type="domain" description="CYTH" evidence="1">
    <location>
        <begin position="4"/>
        <end position="163"/>
    </location>
</feature>
<keyword evidence="3" id="KW-1185">Reference proteome</keyword>
<evidence type="ECO:0000313" key="3">
    <source>
        <dbReference type="Proteomes" id="UP001447188"/>
    </source>
</evidence>
<dbReference type="Pfam" id="PF01928">
    <property type="entry name" value="CYTH"/>
    <property type="match status" value="1"/>
</dbReference>
<dbReference type="SUPFAM" id="SSF55154">
    <property type="entry name" value="CYTH-like phosphatases"/>
    <property type="match status" value="1"/>
</dbReference>
<dbReference type="InterPro" id="IPR023577">
    <property type="entry name" value="CYTH_domain"/>
</dbReference>
<comment type="caution">
    <text evidence="2">The sequence shown here is derived from an EMBL/GenBank/DDBJ whole genome shotgun (WGS) entry which is preliminary data.</text>
</comment>
<sequence length="195" mass="22687">MALLEVERKFRFLPELVSTLKINRGHPPFRHLKYKGTSTFRDTYYDSSNILADRGIWVRKRDKTWEVKRRVRGDLLQTSYEELKCPNEIHSLISRYIPGAPGSSNSYGLGILCDYITNRELYMADEKFSIMLDYADFGHTVGEVELLARDAKAAEGEINEFMEKYKWFFGHGKPKGKISAYLEKYGSWYNLAVSF</sequence>
<reference evidence="2 3" key="1">
    <citation type="submission" date="2024-02" db="EMBL/GenBank/DDBJ databases">
        <title>Discinaceae phylogenomics.</title>
        <authorList>
            <person name="Dirks A.C."/>
            <person name="James T.Y."/>
        </authorList>
    </citation>
    <scope>NUCLEOTIDE SEQUENCE [LARGE SCALE GENOMIC DNA]</scope>
    <source>
        <strain evidence="2 3">ACD0624</strain>
    </source>
</reference>
<name>A0ABR3G8X6_9PEZI</name>
<proteinExistence type="predicted"/>
<dbReference type="PANTHER" id="PTHR14586">
    <property type="entry name" value="THIAMINE-TRIPHOSPHATASE"/>
    <property type="match status" value="1"/>
</dbReference>
<dbReference type="EMBL" id="JBBBZM010000172">
    <property type="protein sequence ID" value="KAL0632375.1"/>
    <property type="molecule type" value="Genomic_DNA"/>
</dbReference>
<dbReference type="InterPro" id="IPR033469">
    <property type="entry name" value="CYTH-like_dom_sf"/>
</dbReference>
<protein>
    <recommendedName>
        <fullName evidence="1">CYTH domain-containing protein</fullName>
    </recommendedName>
</protein>
<gene>
    <name evidence="2" type="ORF">Q9L58_008736</name>
</gene>
<dbReference type="PANTHER" id="PTHR14586:SF1">
    <property type="entry name" value="THIAMINE-TRIPHOSPHATASE"/>
    <property type="match status" value="1"/>
</dbReference>